<proteinExistence type="predicted"/>
<evidence type="ECO:0000259" key="2">
    <source>
        <dbReference type="PROSITE" id="PS51371"/>
    </source>
</evidence>
<dbReference type="OrthoDB" id="5244356at2"/>
<name>A0A1H1XKG2_9ACTN</name>
<evidence type="ECO:0000313" key="3">
    <source>
        <dbReference type="EMBL" id="SDT09662.1"/>
    </source>
</evidence>
<keyword evidence="1" id="KW-0129">CBS domain</keyword>
<keyword evidence="4" id="KW-1185">Reference proteome</keyword>
<feature type="domain" description="CBS" evidence="2">
    <location>
        <begin position="18"/>
        <end position="73"/>
    </location>
</feature>
<dbReference type="InterPro" id="IPR000644">
    <property type="entry name" value="CBS_dom"/>
</dbReference>
<reference evidence="4" key="1">
    <citation type="submission" date="2016-10" db="EMBL/GenBank/DDBJ databases">
        <authorList>
            <person name="Varghese N."/>
            <person name="Submissions S."/>
        </authorList>
    </citation>
    <scope>NUCLEOTIDE SEQUENCE [LARGE SCALE GENOMIC DNA]</scope>
    <source>
        <strain evidence="4">DSM 22127</strain>
    </source>
</reference>
<protein>
    <submittedName>
        <fullName evidence="3">CBS domain-containing protein</fullName>
    </submittedName>
</protein>
<gene>
    <name evidence="3" type="ORF">SAMN04488570_3516</name>
</gene>
<organism evidence="3 4">
    <name type="scientific">Nocardioides scoriae</name>
    <dbReference type="NCBI Taxonomy" id="642780"/>
    <lineage>
        <taxon>Bacteria</taxon>
        <taxon>Bacillati</taxon>
        <taxon>Actinomycetota</taxon>
        <taxon>Actinomycetes</taxon>
        <taxon>Propionibacteriales</taxon>
        <taxon>Nocardioidaceae</taxon>
        <taxon>Nocardioides</taxon>
    </lineage>
</organism>
<dbReference type="InterPro" id="IPR046342">
    <property type="entry name" value="CBS_dom_sf"/>
</dbReference>
<dbReference type="EMBL" id="LT629757">
    <property type="protein sequence ID" value="SDT09662.1"/>
    <property type="molecule type" value="Genomic_DNA"/>
</dbReference>
<evidence type="ECO:0000313" key="4">
    <source>
        <dbReference type="Proteomes" id="UP000198859"/>
    </source>
</evidence>
<dbReference type="Proteomes" id="UP000198859">
    <property type="component" value="Chromosome I"/>
</dbReference>
<dbReference type="CDD" id="cd02205">
    <property type="entry name" value="CBS_pair_SF"/>
    <property type="match status" value="1"/>
</dbReference>
<dbReference type="Pfam" id="PF00571">
    <property type="entry name" value="CBS"/>
    <property type="match status" value="1"/>
</dbReference>
<dbReference type="PROSITE" id="PS51371">
    <property type="entry name" value="CBS"/>
    <property type="match status" value="1"/>
</dbReference>
<evidence type="ECO:0000256" key="1">
    <source>
        <dbReference type="PROSITE-ProRule" id="PRU00703"/>
    </source>
</evidence>
<accession>A0A1H1XKG2</accession>
<dbReference type="STRING" id="642780.SAMN04488570_3516"/>
<dbReference type="RefSeq" id="WP_157682933.1">
    <property type="nucleotide sequence ID" value="NZ_LT629757.1"/>
</dbReference>
<dbReference type="SUPFAM" id="SSF54631">
    <property type="entry name" value="CBS-domain pair"/>
    <property type="match status" value="1"/>
</dbReference>
<sequence>MTSTGNAPFAGRRVADAMVTRPHVHGRGTTLADARDILVDTHVHLLLLVEDGRLLGTVTREDLAPAPHDGPALAVATTAGRTVAPDVALDAAHDEMRAAGQRRRAVVTDTGELVGLLCLKRSGAGFCTDAGVAARVAERAGS</sequence>
<dbReference type="AlphaFoldDB" id="A0A1H1XKG2"/>
<dbReference type="Gene3D" id="3.10.580.10">
    <property type="entry name" value="CBS-domain"/>
    <property type="match status" value="1"/>
</dbReference>